<keyword evidence="5" id="KW-1185">Reference proteome</keyword>
<dbReference type="PROSITE" id="PS50110">
    <property type="entry name" value="RESPONSE_REGULATORY"/>
    <property type="match status" value="1"/>
</dbReference>
<dbReference type="CDD" id="cd01948">
    <property type="entry name" value="EAL"/>
    <property type="match status" value="1"/>
</dbReference>
<feature type="domain" description="Response regulatory" evidence="2">
    <location>
        <begin position="266"/>
        <end position="381"/>
    </location>
</feature>
<protein>
    <submittedName>
        <fullName evidence="4">EAL domain-containing protein (Putative c-di-GMP-specific phosphodiesterase class I)/CheY-like chemotaxis protein</fullName>
    </submittedName>
</protein>
<dbReference type="Pfam" id="PF00563">
    <property type="entry name" value="EAL"/>
    <property type="match status" value="1"/>
</dbReference>
<gene>
    <name evidence="4" type="ORF">J2X19_005182</name>
</gene>
<dbReference type="Proteomes" id="UP001180487">
    <property type="component" value="Unassembled WGS sequence"/>
</dbReference>
<evidence type="ECO:0000313" key="5">
    <source>
        <dbReference type="Proteomes" id="UP001180487"/>
    </source>
</evidence>
<name>A0ABU2CGN4_9BURK</name>
<dbReference type="Gene3D" id="3.20.20.450">
    <property type="entry name" value="EAL domain"/>
    <property type="match status" value="1"/>
</dbReference>
<evidence type="ECO:0000259" key="3">
    <source>
        <dbReference type="PROSITE" id="PS50883"/>
    </source>
</evidence>
<evidence type="ECO:0000313" key="4">
    <source>
        <dbReference type="EMBL" id="MDR7380473.1"/>
    </source>
</evidence>
<dbReference type="SUPFAM" id="SSF141868">
    <property type="entry name" value="EAL domain-like"/>
    <property type="match status" value="1"/>
</dbReference>
<dbReference type="Pfam" id="PF00072">
    <property type="entry name" value="Response_reg"/>
    <property type="match status" value="1"/>
</dbReference>
<comment type="caution">
    <text evidence="4">The sequence shown here is derived from an EMBL/GenBank/DDBJ whole genome shotgun (WGS) entry which is preliminary data.</text>
</comment>
<dbReference type="EMBL" id="JAVDXT010000012">
    <property type="protein sequence ID" value="MDR7380473.1"/>
    <property type="molecule type" value="Genomic_DNA"/>
</dbReference>
<reference evidence="4 5" key="1">
    <citation type="submission" date="2023-07" db="EMBL/GenBank/DDBJ databases">
        <title>Sorghum-associated microbial communities from plants grown in Nebraska, USA.</title>
        <authorList>
            <person name="Schachtman D."/>
        </authorList>
    </citation>
    <scope>NUCLEOTIDE SEQUENCE [LARGE SCALE GENOMIC DNA]</scope>
    <source>
        <strain evidence="4 5">BE313</strain>
    </source>
</reference>
<dbReference type="CDD" id="cd17569">
    <property type="entry name" value="REC_HupR-like"/>
    <property type="match status" value="1"/>
</dbReference>
<feature type="modified residue" description="4-aspartylphosphate" evidence="1">
    <location>
        <position position="315"/>
    </location>
</feature>
<feature type="domain" description="EAL" evidence="3">
    <location>
        <begin position="1"/>
        <end position="252"/>
    </location>
</feature>
<sequence length="391" mass="44355">MEPELRRALVQDELRVYFQPRVNLASGEICGAEALVRWQHPERGLVPPSEFIPLAEDTGLILPLGEWVIRNVCRQQRVWLDGGLSVPPVAVNLSALQFRQKNLVQLIRQELAANQLGAKYLEIEITESTLMDSVDEAAATLQELRTTGIKISLDDFGTGHSSLSRLRRLPIDHLKIDQSFVCNLTTEPEDAAICLAIIGLAHNLRMTVIAEGVETEGQANYLRQHHCDEMQGYYFSRPLPVGDFEQLLLQRRTLILPVRPANERRTLLLVDDEADVLSALKRMLRLEGYDIITATSAREGLELLSIHPVQVIISDQRMPQMSGSEFLSRVRDLHPHTVRLILSGYADLRSVTEAINHGAIYKFLTKPWDDEMLRMDLREAFRHQELAPRKK</sequence>
<organism evidence="4 5">
    <name type="scientific">Rhodoferax ferrireducens</name>
    <dbReference type="NCBI Taxonomy" id="192843"/>
    <lineage>
        <taxon>Bacteria</taxon>
        <taxon>Pseudomonadati</taxon>
        <taxon>Pseudomonadota</taxon>
        <taxon>Betaproteobacteria</taxon>
        <taxon>Burkholderiales</taxon>
        <taxon>Comamonadaceae</taxon>
        <taxon>Rhodoferax</taxon>
    </lineage>
</organism>
<dbReference type="SUPFAM" id="SSF52172">
    <property type="entry name" value="CheY-like"/>
    <property type="match status" value="1"/>
</dbReference>
<accession>A0ABU2CGN4</accession>
<dbReference type="Gene3D" id="3.40.50.2300">
    <property type="match status" value="1"/>
</dbReference>
<dbReference type="InterPro" id="IPR001633">
    <property type="entry name" value="EAL_dom"/>
</dbReference>
<dbReference type="SMART" id="SM00448">
    <property type="entry name" value="REC"/>
    <property type="match status" value="1"/>
</dbReference>
<dbReference type="InterPro" id="IPR035919">
    <property type="entry name" value="EAL_sf"/>
</dbReference>
<dbReference type="PANTHER" id="PTHR33121:SF70">
    <property type="entry name" value="SIGNALING PROTEIN YKOW"/>
    <property type="match status" value="1"/>
</dbReference>
<evidence type="ECO:0000256" key="1">
    <source>
        <dbReference type="PROSITE-ProRule" id="PRU00169"/>
    </source>
</evidence>
<dbReference type="SMART" id="SM00052">
    <property type="entry name" value="EAL"/>
    <property type="match status" value="1"/>
</dbReference>
<dbReference type="RefSeq" id="WP_310377321.1">
    <property type="nucleotide sequence ID" value="NZ_JAVDXT010000012.1"/>
</dbReference>
<dbReference type="InterPro" id="IPR001789">
    <property type="entry name" value="Sig_transdc_resp-reg_receiver"/>
</dbReference>
<evidence type="ECO:0000259" key="2">
    <source>
        <dbReference type="PROSITE" id="PS50110"/>
    </source>
</evidence>
<keyword evidence="1" id="KW-0597">Phosphoprotein</keyword>
<proteinExistence type="predicted"/>
<dbReference type="InterPro" id="IPR011006">
    <property type="entry name" value="CheY-like_superfamily"/>
</dbReference>
<dbReference type="PROSITE" id="PS50883">
    <property type="entry name" value="EAL"/>
    <property type="match status" value="1"/>
</dbReference>
<dbReference type="InterPro" id="IPR050706">
    <property type="entry name" value="Cyclic-di-GMP_PDE-like"/>
</dbReference>
<dbReference type="PANTHER" id="PTHR33121">
    <property type="entry name" value="CYCLIC DI-GMP PHOSPHODIESTERASE PDEF"/>
    <property type="match status" value="1"/>
</dbReference>